<dbReference type="AlphaFoldDB" id="A0A8E5MF24"/>
<dbReference type="GO" id="GO:0008441">
    <property type="term" value="F:3'(2'),5'-bisphosphate nucleotidase activity"/>
    <property type="evidence" value="ECO:0007669"/>
    <property type="project" value="TreeGrafter"/>
</dbReference>
<evidence type="ECO:0000313" key="7">
    <source>
        <dbReference type="EMBL" id="QUC17731.1"/>
    </source>
</evidence>
<dbReference type="InterPro" id="IPR000760">
    <property type="entry name" value="Inositol_monophosphatase-like"/>
</dbReference>
<keyword evidence="3 6" id="KW-0479">Metal-binding</keyword>
<proteinExistence type="inferred from homology"/>
<dbReference type="EMBL" id="CP072754">
    <property type="protein sequence ID" value="QUC17731.1"/>
    <property type="molecule type" value="Genomic_DNA"/>
</dbReference>
<dbReference type="GO" id="GO:0046872">
    <property type="term" value="F:metal ion binding"/>
    <property type="evidence" value="ECO:0007669"/>
    <property type="project" value="UniProtKB-KW"/>
</dbReference>
<dbReference type="Gene3D" id="3.40.190.80">
    <property type="match status" value="1"/>
</dbReference>
<reference evidence="7" key="1">
    <citation type="submission" date="2020-03" db="EMBL/GenBank/DDBJ databases">
        <title>A mixture of massive structural variations and highly conserved coding sequences in Ustilaginoidea virens genome.</title>
        <authorList>
            <person name="Zhang K."/>
            <person name="Zhao Z."/>
            <person name="Zhang Z."/>
            <person name="Li Y."/>
            <person name="Hsiang T."/>
            <person name="Sun W."/>
        </authorList>
    </citation>
    <scope>NUCLEOTIDE SEQUENCE</scope>
    <source>
        <strain evidence="7">UV-8b</strain>
    </source>
</reference>
<feature type="binding site" evidence="6">
    <location>
        <position position="134"/>
    </location>
    <ligand>
        <name>Mg(2+)</name>
        <dbReference type="ChEBI" id="CHEBI:18420"/>
        <label>1</label>
        <note>catalytic</note>
    </ligand>
</feature>
<dbReference type="GO" id="GO:0000103">
    <property type="term" value="P:sulfate assimilation"/>
    <property type="evidence" value="ECO:0007669"/>
    <property type="project" value="TreeGrafter"/>
</dbReference>
<dbReference type="RefSeq" id="XP_042995404.1">
    <property type="nucleotide sequence ID" value="XM_043139470.1"/>
</dbReference>
<dbReference type="OrthoDB" id="411145at2759"/>
<dbReference type="Pfam" id="PF00459">
    <property type="entry name" value="Inositol_P"/>
    <property type="match status" value="1"/>
</dbReference>
<evidence type="ECO:0000256" key="1">
    <source>
        <dbReference type="ARBA" id="ARBA00001946"/>
    </source>
</evidence>
<name>A0A8E5MF24_USTVR</name>
<keyword evidence="5 6" id="KW-0460">Magnesium</keyword>
<feature type="binding site" evidence="6">
    <location>
        <position position="193"/>
    </location>
    <ligand>
        <name>Mg(2+)</name>
        <dbReference type="ChEBI" id="CHEBI:18420"/>
        <label>1</label>
        <note>catalytic</note>
    </ligand>
</feature>
<dbReference type="Gene3D" id="3.30.540.10">
    <property type="entry name" value="Fructose-1,6-Bisphosphatase, subunit A, domain 1"/>
    <property type="match status" value="1"/>
</dbReference>
<keyword evidence="8" id="KW-1185">Reference proteome</keyword>
<dbReference type="SUPFAM" id="SSF56655">
    <property type="entry name" value="Carbohydrate phosphatase"/>
    <property type="match status" value="1"/>
</dbReference>
<comment type="similarity">
    <text evidence="2">Belongs to the inositol monophosphatase superfamily.</text>
</comment>
<evidence type="ECO:0000256" key="6">
    <source>
        <dbReference type="PIRSR" id="PIRSR600760-2"/>
    </source>
</evidence>
<accession>A0A8E5MF24</accession>
<dbReference type="GeneID" id="66062750"/>
<sequence>MHTVQLRTAHATPADAPQFCPVAQLPPLCRPVESGRVRVFRFPLGFRLRFRPRFRLRSIHGRKASMASHPWAKELAVAQAAVLRAARLTKDALSSVHARSKPDASPVTAADLAAQALLTSILRAEFPHDRFVGEEGSAVLRGDPALRDRVHELYSAAAAAAPGCASSPDEMLRLIDLGGQGTGGPRGRFWVMDPVDGTAGFLRGEQYAVALALVEDGAEAVAAIAYPNLRLVGGRVAESSVDSRGLGVMLSAARGHGASVTWLPCAEGPWETRPLARLPPPPDAPPSKLHVVDCDRNRASHRRVVARVCDRLGADFPGTDVWSSHVRYASLILGGGDFWVRTPSGPESWPCIWDHAGAQLIYTEVGGKATDLDNRAVDFGAGRHLSRNRGLVLARAELHEQVVAAVRQEVGQGYVP</sequence>
<dbReference type="Proteomes" id="UP000027002">
    <property type="component" value="Chromosome 2"/>
</dbReference>
<evidence type="ECO:0000256" key="3">
    <source>
        <dbReference type="ARBA" id="ARBA00022723"/>
    </source>
</evidence>
<evidence type="ECO:0000313" key="8">
    <source>
        <dbReference type="Proteomes" id="UP000027002"/>
    </source>
</evidence>
<organism evidence="7 8">
    <name type="scientific">Ustilaginoidea virens</name>
    <name type="common">Rice false smut fungus</name>
    <name type="synonym">Villosiclava virens</name>
    <dbReference type="NCBI Taxonomy" id="1159556"/>
    <lineage>
        <taxon>Eukaryota</taxon>
        <taxon>Fungi</taxon>
        <taxon>Dikarya</taxon>
        <taxon>Ascomycota</taxon>
        <taxon>Pezizomycotina</taxon>
        <taxon>Sordariomycetes</taxon>
        <taxon>Hypocreomycetidae</taxon>
        <taxon>Hypocreales</taxon>
        <taxon>Clavicipitaceae</taxon>
        <taxon>Ustilaginoidea</taxon>
    </lineage>
</organism>
<dbReference type="InterPro" id="IPR020583">
    <property type="entry name" value="Inositol_monoP_metal-BS"/>
</dbReference>
<gene>
    <name evidence="7" type="ORF">UV8b_01972</name>
</gene>
<dbReference type="PANTHER" id="PTHR43200:SF2">
    <property type="entry name" value="3'(2'),5'-BISPHOSPHATE NUCLEOTIDASE"/>
    <property type="match status" value="1"/>
</dbReference>
<feature type="binding site" evidence="6">
    <location>
        <position position="196"/>
    </location>
    <ligand>
        <name>Mg(2+)</name>
        <dbReference type="ChEBI" id="CHEBI:18420"/>
        <label>1</label>
        <note>catalytic</note>
    </ligand>
</feature>
<feature type="binding site" evidence="6">
    <location>
        <position position="354"/>
    </location>
    <ligand>
        <name>Mg(2+)</name>
        <dbReference type="ChEBI" id="CHEBI:18420"/>
        <label>1</label>
        <note>catalytic</note>
    </ligand>
</feature>
<keyword evidence="4" id="KW-0378">Hydrolase</keyword>
<dbReference type="PROSITE" id="PS00629">
    <property type="entry name" value="IMP_1"/>
    <property type="match status" value="1"/>
</dbReference>
<comment type="cofactor">
    <cofactor evidence="1 6">
        <name>Mg(2+)</name>
        <dbReference type="ChEBI" id="CHEBI:18420"/>
    </cofactor>
</comment>
<protein>
    <recommendedName>
        <fullName evidence="9">3'(2'),5'-bisphosphate nucleotidase</fullName>
    </recommendedName>
</protein>
<dbReference type="PANTHER" id="PTHR43200">
    <property type="entry name" value="PHOSPHATASE"/>
    <property type="match status" value="1"/>
</dbReference>
<evidence type="ECO:0008006" key="9">
    <source>
        <dbReference type="Google" id="ProtNLM"/>
    </source>
</evidence>
<evidence type="ECO:0000256" key="4">
    <source>
        <dbReference type="ARBA" id="ARBA00022801"/>
    </source>
</evidence>
<dbReference type="KEGG" id="uvi:66062750"/>
<evidence type="ECO:0000256" key="2">
    <source>
        <dbReference type="ARBA" id="ARBA00009759"/>
    </source>
</evidence>
<evidence type="ECO:0000256" key="5">
    <source>
        <dbReference type="ARBA" id="ARBA00022842"/>
    </source>
</evidence>
<dbReference type="InterPro" id="IPR051090">
    <property type="entry name" value="Inositol_monoP_superfamily"/>
</dbReference>